<dbReference type="SUPFAM" id="SSF81338">
    <property type="entry name" value="Aquaporin-like"/>
    <property type="match status" value="1"/>
</dbReference>
<feature type="transmembrane region" description="Helical" evidence="11">
    <location>
        <begin position="256"/>
        <end position="277"/>
    </location>
</feature>
<dbReference type="FunFam" id="1.20.1080.10:FF:000014">
    <property type="entry name" value="Aquaporin 1"/>
    <property type="match status" value="1"/>
</dbReference>
<comment type="caution">
    <text evidence="12">The sequence shown here is derived from an EMBL/GenBank/DDBJ whole genome shotgun (WGS) entry which is preliminary data.</text>
</comment>
<comment type="subcellular location">
    <subcellularLocation>
        <location evidence="1">Membrane</location>
        <topology evidence="1">Multi-pass membrane protein</topology>
    </subcellularLocation>
</comment>
<evidence type="ECO:0000256" key="5">
    <source>
        <dbReference type="ARBA" id="ARBA00022737"/>
    </source>
</evidence>
<dbReference type="PANTHER" id="PTHR19139:SF283">
    <property type="entry name" value="AQUAPORIN"/>
    <property type="match status" value="1"/>
</dbReference>
<dbReference type="GO" id="GO:0015250">
    <property type="term" value="F:water channel activity"/>
    <property type="evidence" value="ECO:0007669"/>
    <property type="project" value="TreeGrafter"/>
</dbReference>
<feature type="transmembrane region" description="Helical" evidence="11">
    <location>
        <begin position="144"/>
        <end position="163"/>
    </location>
</feature>
<sequence>MVSPTLPGDEVKVCHTENAAGADGPRVGERWPLDRNQVSLKDYNDPVGGRSSSHDHVDSQTVNSVASTAWPNRREPRRQLRKKRDHATPKVRWAKFMSSDTKNHMVAVLGEFIGTTMFLFFAFAGTQVANIGTGSAGEFNPATLLYISLCFGFSLMVNAWVFFRISGGLFNPAVTLALTLTKALSPLRGLFLSVSQISGACFAAYLVSVLFPTPFNVQTTLGGGTSLAQGVFIEALCTAELVFTIIMLAKEKHRGTFIAPIGIGLALFIGELVAVYYTGGSLNPARSFGPAAVARKFRSNHWIYWVGPLLGSLLATAAYVLFKALEYEMANPGQDGDEENDPTVNPGHEIAQAAEERQAEVEEMRGVKEDGGSDVLATGKSSGTPSVLGREGVVGMAVERGEGEGDEQHVVRSRSRDWDLEAQSPTGRNRWGMISRS</sequence>
<dbReference type="InterPro" id="IPR023271">
    <property type="entry name" value="Aquaporin-like"/>
</dbReference>
<name>A0A9P6VGR3_9HELO</name>
<keyword evidence="7 11" id="KW-0472">Membrane</keyword>
<dbReference type="InterPro" id="IPR000425">
    <property type="entry name" value="MIP"/>
</dbReference>
<comment type="similarity">
    <text evidence="2 9">Belongs to the MIP/aquaporin (TC 1.A.8) family.</text>
</comment>
<keyword evidence="4 9" id="KW-0812">Transmembrane</keyword>
<feature type="transmembrane region" description="Helical" evidence="11">
    <location>
        <begin position="190"/>
        <end position="211"/>
    </location>
</feature>
<dbReference type="AlphaFoldDB" id="A0A9P6VGR3"/>
<evidence type="ECO:0000256" key="1">
    <source>
        <dbReference type="ARBA" id="ARBA00004141"/>
    </source>
</evidence>
<evidence type="ECO:0000256" key="11">
    <source>
        <dbReference type="SAM" id="Phobius"/>
    </source>
</evidence>
<feature type="region of interest" description="Disordered" evidence="10">
    <location>
        <begin position="366"/>
        <end position="437"/>
    </location>
</feature>
<feature type="region of interest" description="Disordered" evidence="10">
    <location>
        <begin position="41"/>
        <end position="87"/>
    </location>
</feature>
<keyword evidence="3 9" id="KW-0813">Transport</keyword>
<evidence type="ECO:0000256" key="4">
    <source>
        <dbReference type="ARBA" id="ARBA00022692"/>
    </source>
</evidence>
<feature type="compositionally biased region" description="Basic and acidic residues" evidence="10">
    <location>
        <begin position="399"/>
        <end position="419"/>
    </location>
</feature>
<dbReference type="Proteomes" id="UP000785200">
    <property type="component" value="Unassembled WGS sequence"/>
</dbReference>
<feature type="transmembrane region" description="Helical" evidence="11">
    <location>
        <begin position="231"/>
        <end position="249"/>
    </location>
</feature>
<dbReference type="Pfam" id="PF00230">
    <property type="entry name" value="MIP"/>
    <property type="match status" value="1"/>
</dbReference>
<evidence type="ECO:0000256" key="7">
    <source>
        <dbReference type="ARBA" id="ARBA00023136"/>
    </source>
</evidence>
<evidence type="ECO:0000256" key="3">
    <source>
        <dbReference type="ARBA" id="ARBA00022448"/>
    </source>
</evidence>
<evidence type="ECO:0000256" key="10">
    <source>
        <dbReference type="SAM" id="MobiDB-lite"/>
    </source>
</evidence>
<keyword evidence="13" id="KW-1185">Reference proteome</keyword>
<evidence type="ECO:0000313" key="13">
    <source>
        <dbReference type="Proteomes" id="UP000785200"/>
    </source>
</evidence>
<evidence type="ECO:0000256" key="9">
    <source>
        <dbReference type="RuleBase" id="RU000477"/>
    </source>
</evidence>
<feature type="transmembrane region" description="Helical" evidence="11">
    <location>
        <begin position="302"/>
        <end position="322"/>
    </location>
</feature>
<dbReference type="PRINTS" id="PR00783">
    <property type="entry name" value="MINTRINSICP"/>
</dbReference>
<dbReference type="EMBL" id="VNKQ01000012">
    <property type="protein sequence ID" value="KAG0647455.1"/>
    <property type="molecule type" value="Genomic_DNA"/>
</dbReference>
<keyword evidence="6 11" id="KW-1133">Transmembrane helix</keyword>
<dbReference type="PANTHER" id="PTHR19139">
    <property type="entry name" value="AQUAPORIN TRANSPORTER"/>
    <property type="match status" value="1"/>
</dbReference>
<accession>A0A9P6VGR3</accession>
<evidence type="ECO:0000256" key="6">
    <source>
        <dbReference type="ARBA" id="ARBA00022989"/>
    </source>
</evidence>
<reference evidence="12" key="1">
    <citation type="submission" date="2019-07" db="EMBL/GenBank/DDBJ databases">
        <title>Hyphodiscus hymeniophilus genome sequencing and assembly.</title>
        <authorList>
            <person name="Kramer G."/>
            <person name="Nodwell J."/>
        </authorList>
    </citation>
    <scope>NUCLEOTIDE SEQUENCE</scope>
    <source>
        <strain evidence="12">ATCC 34498</strain>
    </source>
</reference>
<evidence type="ECO:0000256" key="8">
    <source>
        <dbReference type="ARBA" id="ARBA00034651"/>
    </source>
</evidence>
<keyword evidence="5" id="KW-0677">Repeat</keyword>
<dbReference type="Gene3D" id="1.20.1080.10">
    <property type="entry name" value="Glycerol uptake facilitator protein"/>
    <property type="match status" value="1"/>
</dbReference>
<evidence type="ECO:0000313" key="12">
    <source>
        <dbReference type="EMBL" id="KAG0647455.1"/>
    </source>
</evidence>
<dbReference type="GO" id="GO:0005886">
    <property type="term" value="C:plasma membrane"/>
    <property type="evidence" value="ECO:0007669"/>
    <property type="project" value="TreeGrafter"/>
</dbReference>
<comment type="catalytic activity">
    <reaction evidence="8">
        <text>H2O(in) = H2O(out)</text>
        <dbReference type="Rhea" id="RHEA:29667"/>
        <dbReference type="ChEBI" id="CHEBI:15377"/>
    </reaction>
</comment>
<evidence type="ECO:0000256" key="2">
    <source>
        <dbReference type="ARBA" id="ARBA00006175"/>
    </source>
</evidence>
<dbReference type="OrthoDB" id="3222at2759"/>
<dbReference type="InterPro" id="IPR034294">
    <property type="entry name" value="Aquaporin_transptr"/>
</dbReference>
<feature type="transmembrane region" description="Helical" evidence="11">
    <location>
        <begin position="105"/>
        <end position="124"/>
    </location>
</feature>
<protein>
    <submittedName>
        <fullName evidence="12">Aquaporin-1</fullName>
    </submittedName>
</protein>
<gene>
    <name evidence="12" type="ORF">D0Z07_6722</name>
</gene>
<organism evidence="12 13">
    <name type="scientific">Hyphodiscus hymeniophilus</name>
    <dbReference type="NCBI Taxonomy" id="353542"/>
    <lineage>
        <taxon>Eukaryota</taxon>
        <taxon>Fungi</taxon>
        <taxon>Dikarya</taxon>
        <taxon>Ascomycota</taxon>
        <taxon>Pezizomycotina</taxon>
        <taxon>Leotiomycetes</taxon>
        <taxon>Helotiales</taxon>
        <taxon>Hyphodiscaceae</taxon>
        <taxon>Hyphodiscus</taxon>
    </lineage>
</organism>
<proteinExistence type="inferred from homology"/>
<feature type="compositionally biased region" description="Polar residues" evidence="10">
    <location>
        <begin position="59"/>
        <end position="70"/>
    </location>
</feature>